<comment type="caution">
    <text evidence="1">The sequence shown here is derived from an EMBL/GenBank/DDBJ whole genome shotgun (WGS) entry which is preliminary data.</text>
</comment>
<dbReference type="RefSeq" id="WP_006968327.1">
    <property type="nucleotide sequence ID" value="NZ_APJX01000013.1"/>
</dbReference>
<name>S0FRC2_9BACT</name>
<dbReference type="EMBL" id="APJX01000013">
    <property type="protein sequence ID" value="EMS77633.1"/>
    <property type="molecule type" value="Genomic_DNA"/>
</dbReference>
<dbReference type="OrthoDB" id="8451054at2"/>
<gene>
    <name evidence="1" type="ORF">Dpo_13c00310</name>
</gene>
<dbReference type="Proteomes" id="UP000014216">
    <property type="component" value="Unassembled WGS sequence"/>
</dbReference>
<keyword evidence="2" id="KW-1185">Reference proteome</keyword>
<reference evidence="1 2" key="1">
    <citation type="journal article" date="2013" name="Genome Announc.">
        <title>Draft Genome Sequence of Desulfotignum phosphitoxidans DSM 13687 Strain FiPS-3.</title>
        <authorList>
            <person name="Poehlein A."/>
            <person name="Daniel R."/>
            <person name="Simeonova D.D."/>
        </authorList>
    </citation>
    <scope>NUCLEOTIDE SEQUENCE [LARGE SCALE GENOMIC DNA]</scope>
    <source>
        <strain evidence="1 2">DSM 13687</strain>
    </source>
</reference>
<organism evidence="1 2">
    <name type="scientific">Desulfotignum phosphitoxidans DSM 13687</name>
    <dbReference type="NCBI Taxonomy" id="1286635"/>
    <lineage>
        <taxon>Bacteria</taxon>
        <taxon>Pseudomonadati</taxon>
        <taxon>Thermodesulfobacteriota</taxon>
        <taxon>Desulfobacteria</taxon>
        <taxon>Desulfobacterales</taxon>
        <taxon>Desulfobacteraceae</taxon>
        <taxon>Desulfotignum</taxon>
    </lineage>
</organism>
<dbReference type="AlphaFoldDB" id="S0FRC2"/>
<evidence type="ECO:0000313" key="1">
    <source>
        <dbReference type="EMBL" id="EMS77633.1"/>
    </source>
</evidence>
<evidence type="ECO:0000313" key="2">
    <source>
        <dbReference type="Proteomes" id="UP000014216"/>
    </source>
</evidence>
<protein>
    <recommendedName>
        <fullName evidence="3">DUF2281 domain-containing protein</fullName>
    </recommendedName>
</protein>
<evidence type="ECO:0008006" key="3">
    <source>
        <dbReference type="Google" id="ProtNLM"/>
    </source>
</evidence>
<accession>S0FRC2</accession>
<proteinExistence type="predicted"/>
<sequence length="67" mass="7754">MAATAQKIYEKALKLPEPLAKEILDFIGYIEMKHGLEDTWTDELKKAQEPVMDQVWSSSEDDVWNDL</sequence>